<accession>A0AAV9HDN7</accession>
<dbReference type="Gene3D" id="3.40.50.300">
    <property type="entry name" value="P-loop containing nucleotide triphosphate hydrolases"/>
    <property type="match status" value="1"/>
</dbReference>
<protein>
    <submittedName>
        <fullName evidence="3">P-loop containing nucleoside triphosphate hydrolase protein</fullName>
    </submittedName>
</protein>
<organism evidence="3 4">
    <name type="scientific">Cladorrhinum samala</name>
    <dbReference type="NCBI Taxonomy" id="585594"/>
    <lineage>
        <taxon>Eukaryota</taxon>
        <taxon>Fungi</taxon>
        <taxon>Dikarya</taxon>
        <taxon>Ascomycota</taxon>
        <taxon>Pezizomycotina</taxon>
        <taxon>Sordariomycetes</taxon>
        <taxon>Sordariomycetidae</taxon>
        <taxon>Sordariales</taxon>
        <taxon>Podosporaceae</taxon>
        <taxon>Cladorrhinum</taxon>
    </lineage>
</organism>
<evidence type="ECO:0000313" key="3">
    <source>
        <dbReference type="EMBL" id="KAK4458175.1"/>
    </source>
</evidence>
<dbReference type="GO" id="GO:0005524">
    <property type="term" value="F:ATP binding"/>
    <property type="evidence" value="ECO:0007669"/>
    <property type="project" value="InterPro"/>
</dbReference>
<dbReference type="SMART" id="SM00382">
    <property type="entry name" value="AAA"/>
    <property type="match status" value="1"/>
</dbReference>
<evidence type="ECO:0000259" key="2">
    <source>
        <dbReference type="SMART" id="SM00382"/>
    </source>
</evidence>
<evidence type="ECO:0000256" key="1">
    <source>
        <dbReference type="SAM" id="MobiDB-lite"/>
    </source>
</evidence>
<dbReference type="Pfam" id="PF00004">
    <property type="entry name" value="AAA"/>
    <property type="match status" value="1"/>
</dbReference>
<dbReference type="PANTHER" id="PTHR46411">
    <property type="entry name" value="FAMILY ATPASE, PUTATIVE-RELATED"/>
    <property type="match status" value="1"/>
</dbReference>
<dbReference type="InterPro" id="IPR054289">
    <property type="entry name" value="DUF7025"/>
</dbReference>
<dbReference type="CDD" id="cd19481">
    <property type="entry name" value="RecA-like_protease"/>
    <property type="match status" value="1"/>
</dbReference>
<dbReference type="InterPro" id="IPR003959">
    <property type="entry name" value="ATPase_AAA_core"/>
</dbReference>
<feature type="region of interest" description="Disordered" evidence="1">
    <location>
        <begin position="635"/>
        <end position="658"/>
    </location>
</feature>
<reference evidence="3" key="2">
    <citation type="submission" date="2023-06" db="EMBL/GenBank/DDBJ databases">
        <authorList>
            <consortium name="Lawrence Berkeley National Laboratory"/>
            <person name="Mondo S.J."/>
            <person name="Hensen N."/>
            <person name="Bonometti L."/>
            <person name="Westerberg I."/>
            <person name="Brannstrom I.O."/>
            <person name="Guillou S."/>
            <person name="Cros-Aarteil S."/>
            <person name="Calhoun S."/>
            <person name="Haridas S."/>
            <person name="Kuo A."/>
            <person name="Pangilinan J."/>
            <person name="Riley R."/>
            <person name="Labutti K."/>
            <person name="Andreopoulos B."/>
            <person name="Lipzen A."/>
            <person name="Chen C."/>
            <person name="Yanf M."/>
            <person name="Daum C."/>
            <person name="Ng V."/>
            <person name="Clum A."/>
            <person name="Steindorff A."/>
            <person name="Ohm R."/>
            <person name="Martin F."/>
            <person name="Silar P."/>
            <person name="Natvig D."/>
            <person name="Lalanne C."/>
            <person name="Gautier V."/>
            <person name="Ament-Velasquez S.L."/>
            <person name="Kruys A."/>
            <person name="Hutchinson M.I."/>
            <person name="Powell A.J."/>
            <person name="Barry K."/>
            <person name="Miller A.N."/>
            <person name="Grigoriev I.V."/>
            <person name="Debuchy R."/>
            <person name="Gladieux P."/>
            <person name="Thoren M.H."/>
            <person name="Johannesson H."/>
        </authorList>
    </citation>
    <scope>NUCLEOTIDE SEQUENCE</scope>
    <source>
        <strain evidence="3">PSN324</strain>
    </source>
</reference>
<dbReference type="PANTHER" id="PTHR46411:SF3">
    <property type="entry name" value="AAA+ ATPASE DOMAIN-CONTAINING PROTEIN"/>
    <property type="match status" value="1"/>
</dbReference>
<dbReference type="Proteomes" id="UP001321749">
    <property type="component" value="Unassembled WGS sequence"/>
</dbReference>
<dbReference type="InterPro" id="IPR003593">
    <property type="entry name" value="AAA+_ATPase"/>
</dbReference>
<dbReference type="EMBL" id="MU865080">
    <property type="protein sequence ID" value="KAK4458175.1"/>
    <property type="molecule type" value="Genomic_DNA"/>
</dbReference>
<evidence type="ECO:0000313" key="4">
    <source>
        <dbReference type="Proteomes" id="UP001321749"/>
    </source>
</evidence>
<sequence>MSSDFDDTDLSASEHLESVRGDSVPPGNICELRTYESILNGKGERVVLSAGTRRMHRNKNARSKESALTLTKFWNSSRDGFRTELEVQSPHMNKALKVCIPTYEDVDIDHKTIIIAGEPHNTAQQHVQYLLDYMATQFISQLHIYSQMVEDVDLAEASMSFLNLWMVFTPGELLYLPGQRKNDQGMVYGKLVKFQKMSRCECTNAQCTNSKWSITAHSIDTNGEDFGHVTEVFSIQPYEGFTKLADLDIVPLRLHPDQEAIREELLSRGRRFLAFSTTSHHQHYDGIAELKGDFGSLKTIRGRVMLDAGAFYEANPPLIPSFVRTIRIFRTKFGEHNHMTDEELLICSGTALGYSLTEMQWGVFDINLIADFQYNVDAFTSFIFDQDYKDMILSLVRIHQDERASFDDIVQGKGRGMIFLLHGEPGVGKTLTAESVADYTRKPLLRIQAEALGSNAHSVEKALTSAFRLAARWNGIALLDEADVFLEARDSKDLGHNCLVAVFLRMVEYYEGILFLTTNRVSSFDRAFKSRIHLAVHYPPLDFVARQKIWRVFLSRLPNNAGKDLLDSGRLSEIRDDGLNGRQIKNIVRTAHSLAVSNPHRSGSAASLQFEDIEKALKAMHKFNTDFEGEMISLSENRGGLDRDDSGVNPQKKRKLGE</sequence>
<comment type="caution">
    <text evidence="3">The sequence shown here is derived from an EMBL/GenBank/DDBJ whole genome shotgun (WGS) entry which is preliminary data.</text>
</comment>
<keyword evidence="3" id="KW-0378">Hydrolase</keyword>
<dbReference type="GO" id="GO:0016887">
    <property type="term" value="F:ATP hydrolysis activity"/>
    <property type="evidence" value="ECO:0007669"/>
    <property type="project" value="InterPro"/>
</dbReference>
<dbReference type="InterPro" id="IPR027417">
    <property type="entry name" value="P-loop_NTPase"/>
</dbReference>
<proteinExistence type="predicted"/>
<name>A0AAV9HDN7_9PEZI</name>
<dbReference type="AlphaFoldDB" id="A0AAV9HDN7"/>
<dbReference type="SUPFAM" id="SSF52540">
    <property type="entry name" value="P-loop containing nucleoside triphosphate hydrolases"/>
    <property type="match status" value="1"/>
</dbReference>
<gene>
    <name evidence="3" type="ORF">QBC42DRAFT_300534</name>
</gene>
<feature type="domain" description="AAA+ ATPase" evidence="2">
    <location>
        <begin position="415"/>
        <end position="542"/>
    </location>
</feature>
<keyword evidence="4" id="KW-1185">Reference proteome</keyword>
<feature type="region of interest" description="Disordered" evidence="1">
    <location>
        <begin position="1"/>
        <end position="23"/>
    </location>
</feature>
<reference evidence="3" key="1">
    <citation type="journal article" date="2023" name="Mol. Phylogenet. Evol.">
        <title>Genome-scale phylogeny and comparative genomics of the fungal order Sordariales.</title>
        <authorList>
            <person name="Hensen N."/>
            <person name="Bonometti L."/>
            <person name="Westerberg I."/>
            <person name="Brannstrom I.O."/>
            <person name="Guillou S."/>
            <person name="Cros-Aarteil S."/>
            <person name="Calhoun S."/>
            <person name="Haridas S."/>
            <person name="Kuo A."/>
            <person name="Mondo S."/>
            <person name="Pangilinan J."/>
            <person name="Riley R."/>
            <person name="LaButti K."/>
            <person name="Andreopoulos B."/>
            <person name="Lipzen A."/>
            <person name="Chen C."/>
            <person name="Yan M."/>
            <person name="Daum C."/>
            <person name="Ng V."/>
            <person name="Clum A."/>
            <person name="Steindorff A."/>
            <person name="Ohm R.A."/>
            <person name="Martin F."/>
            <person name="Silar P."/>
            <person name="Natvig D.O."/>
            <person name="Lalanne C."/>
            <person name="Gautier V."/>
            <person name="Ament-Velasquez S.L."/>
            <person name="Kruys A."/>
            <person name="Hutchinson M.I."/>
            <person name="Powell A.J."/>
            <person name="Barry K."/>
            <person name="Miller A.N."/>
            <person name="Grigoriev I.V."/>
            <person name="Debuchy R."/>
            <person name="Gladieux P."/>
            <person name="Hiltunen Thoren M."/>
            <person name="Johannesson H."/>
        </authorList>
    </citation>
    <scope>NUCLEOTIDE SEQUENCE</scope>
    <source>
        <strain evidence="3">PSN324</strain>
    </source>
</reference>
<dbReference type="Pfam" id="PF22942">
    <property type="entry name" value="DUF7025"/>
    <property type="match status" value="1"/>
</dbReference>